<keyword evidence="2" id="KW-1185">Reference proteome</keyword>
<sequence>MFYNGEEVEKSATPASTVQQQLMRIEVWPGRRWGWFGQKGWWIGLQLLHEQLCSYRKLGFVSNFSEACKIAGVDPKKNVWTYRNETTSALRAKYAHDRVPGVPFIMF</sequence>
<proteinExistence type="predicted"/>
<dbReference type="EMBL" id="CP035758">
    <property type="protein sequence ID" value="QBD81430.1"/>
    <property type="molecule type" value="Genomic_DNA"/>
</dbReference>
<reference evidence="1 2" key="1">
    <citation type="submission" date="2019-01" db="EMBL/GenBank/DDBJ databases">
        <title>Ktedonosporobacter rubrisoli SCAWS-G2.</title>
        <authorList>
            <person name="Huang Y."/>
            <person name="Yan B."/>
        </authorList>
    </citation>
    <scope>NUCLEOTIDE SEQUENCE [LARGE SCALE GENOMIC DNA]</scope>
    <source>
        <strain evidence="1 2">SCAWS-G2</strain>
    </source>
</reference>
<gene>
    <name evidence="1" type="ORF">EPA93_37840</name>
</gene>
<protein>
    <submittedName>
        <fullName evidence="1">Uncharacterized protein</fullName>
    </submittedName>
</protein>
<dbReference type="KEGG" id="kbs:EPA93_37840"/>
<dbReference type="RefSeq" id="WP_129892491.1">
    <property type="nucleotide sequence ID" value="NZ_CP035758.1"/>
</dbReference>
<name>A0A4P6K193_KTERU</name>
<dbReference type="AlphaFoldDB" id="A0A4P6K193"/>
<organism evidence="1 2">
    <name type="scientific">Ktedonosporobacter rubrisoli</name>
    <dbReference type="NCBI Taxonomy" id="2509675"/>
    <lineage>
        <taxon>Bacteria</taxon>
        <taxon>Bacillati</taxon>
        <taxon>Chloroflexota</taxon>
        <taxon>Ktedonobacteria</taxon>
        <taxon>Ktedonobacterales</taxon>
        <taxon>Ktedonosporobacteraceae</taxon>
        <taxon>Ktedonosporobacter</taxon>
    </lineage>
</organism>
<evidence type="ECO:0000313" key="2">
    <source>
        <dbReference type="Proteomes" id="UP000290365"/>
    </source>
</evidence>
<evidence type="ECO:0000313" key="1">
    <source>
        <dbReference type="EMBL" id="QBD81430.1"/>
    </source>
</evidence>
<dbReference type="Proteomes" id="UP000290365">
    <property type="component" value="Chromosome"/>
</dbReference>
<accession>A0A4P6K193</accession>